<evidence type="ECO:0000259" key="3">
    <source>
        <dbReference type="Pfam" id="PF00849"/>
    </source>
</evidence>
<dbReference type="Pfam" id="PF00849">
    <property type="entry name" value="PseudoU_synth_2"/>
    <property type="match status" value="1"/>
</dbReference>
<evidence type="ECO:0000313" key="4">
    <source>
        <dbReference type="EMBL" id="CEL94387.1"/>
    </source>
</evidence>
<dbReference type="GO" id="GO:0000455">
    <property type="term" value="P:enzyme-directed rRNA pseudouridine synthesis"/>
    <property type="evidence" value="ECO:0007669"/>
    <property type="project" value="TreeGrafter"/>
</dbReference>
<keyword evidence="5" id="KW-1185">Reference proteome</keyword>
<evidence type="ECO:0000256" key="2">
    <source>
        <dbReference type="SAM" id="MobiDB-lite"/>
    </source>
</evidence>
<proteinExistence type="inferred from homology"/>
<dbReference type="PhylomeDB" id="A0A0G4EFX1"/>
<dbReference type="InterPro" id="IPR006224">
    <property type="entry name" value="PsdUridine_synth_RluA-like_CS"/>
</dbReference>
<dbReference type="InterPro" id="IPR006145">
    <property type="entry name" value="PsdUridine_synth_RsuA/RluA"/>
</dbReference>
<accession>A0A0G4EFX1</accession>
<dbReference type="PROSITE" id="PS01129">
    <property type="entry name" value="PSI_RLU"/>
    <property type="match status" value="1"/>
</dbReference>
<dbReference type="InParanoid" id="A0A0G4EFX1"/>
<evidence type="ECO:0000313" key="5">
    <source>
        <dbReference type="Proteomes" id="UP000041254"/>
    </source>
</evidence>
<gene>
    <name evidence="4" type="ORF">Vbra_11535</name>
</gene>
<dbReference type="AlphaFoldDB" id="A0A0G4EFX1"/>
<sequence>MTHRRASHLSVRVSEVLPSAESPQASGSASAAAAAAAIAPPAPPCLPQKRPAPSPMSRMPTAPIKRKAKPQKPAAPARPAAAASAAAAAAPAVAVPRGAAAAAGGGAGAGRGAFLSDWEWPRVVRDLGHFWIIYKPPNWICQYDRGSSSLHLYSLDAMRRRDFHFRREIHLWAQQELDGLAHPILLQANDECRCGFLQRLDYETSGLIVAAKTHAAFTALKTERDRGRGFTKLYTCLLSGLPMLRLNPHDHIGLNRAIRFRNDPPFATPPIGTIDWQLVVTKNHKTIQGRGMYSHTIARAPWDDGQQQQLGETESWLQAVTHYSLQKVYKERHGDRFYGLLNVKIDTGRTHQIRSHVANALQCPLVHDTKYRYHQEDTDDEKHWCPRLFLHNHYLSLYDPISKKVYEATSELPPDLSGALASLKEDPAALVARYQYARWTPELIATAREVANKIRRECVGYLGPPPTCRDIFDALPVPAAGGGGAGAE</sequence>
<dbReference type="InterPro" id="IPR020103">
    <property type="entry name" value="PsdUridine_synth_cat_dom_sf"/>
</dbReference>
<dbReference type="Gene3D" id="3.30.2350.10">
    <property type="entry name" value="Pseudouridine synthase"/>
    <property type="match status" value="2"/>
</dbReference>
<dbReference type="EMBL" id="CDMY01000218">
    <property type="protein sequence ID" value="CEL94387.1"/>
    <property type="molecule type" value="Genomic_DNA"/>
</dbReference>
<comment type="similarity">
    <text evidence="1">Belongs to the pseudouridine synthase RluA family.</text>
</comment>
<protein>
    <recommendedName>
        <fullName evidence="3">Pseudouridine synthase RsuA/RluA-like domain-containing protein</fullName>
    </recommendedName>
</protein>
<dbReference type="PANTHER" id="PTHR21600:SF87">
    <property type="entry name" value="RNA PSEUDOURIDYLATE SYNTHASE DOMAIN-CONTAINING PROTEIN 1"/>
    <property type="match status" value="1"/>
</dbReference>
<dbReference type="SUPFAM" id="SSF55120">
    <property type="entry name" value="Pseudouridine synthase"/>
    <property type="match status" value="1"/>
</dbReference>
<feature type="region of interest" description="Disordered" evidence="2">
    <location>
        <begin position="1"/>
        <end position="79"/>
    </location>
</feature>
<organism evidence="4 5">
    <name type="scientific">Vitrella brassicaformis (strain CCMP3155)</name>
    <dbReference type="NCBI Taxonomy" id="1169540"/>
    <lineage>
        <taxon>Eukaryota</taxon>
        <taxon>Sar</taxon>
        <taxon>Alveolata</taxon>
        <taxon>Colpodellida</taxon>
        <taxon>Vitrellaceae</taxon>
        <taxon>Vitrella</taxon>
    </lineage>
</organism>
<name>A0A0G4EFX1_VITBC</name>
<reference evidence="4 5" key="1">
    <citation type="submission" date="2014-11" db="EMBL/GenBank/DDBJ databases">
        <authorList>
            <person name="Zhu J."/>
            <person name="Qi W."/>
            <person name="Song R."/>
        </authorList>
    </citation>
    <scope>NUCLEOTIDE SEQUENCE [LARGE SCALE GENOMIC DNA]</scope>
</reference>
<dbReference type="GO" id="GO:0003723">
    <property type="term" value="F:RNA binding"/>
    <property type="evidence" value="ECO:0007669"/>
    <property type="project" value="InterPro"/>
</dbReference>
<evidence type="ECO:0000256" key="1">
    <source>
        <dbReference type="ARBA" id="ARBA00010876"/>
    </source>
</evidence>
<feature type="domain" description="Pseudouridine synthase RsuA/RluA-like" evidence="3">
    <location>
        <begin position="129"/>
        <end position="358"/>
    </location>
</feature>
<dbReference type="VEuPathDB" id="CryptoDB:Vbra_11535"/>
<feature type="compositionally biased region" description="Pro residues" evidence="2">
    <location>
        <begin position="40"/>
        <end position="54"/>
    </location>
</feature>
<dbReference type="InterPro" id="IPR050188">
    <property type="entry name" value="RluA_PseudoU_synthase"/>
</dbReference>
<dbReference type="Proteomes" id="UP000041254">
    <property type="component" value="Unassembled WGS sequence"/>
</dbReference>
<dbReference type="PANTHER" id="PTHR21600">
    <property type="entry name" value="MITOCHONDRIAL RNA PSEUDOURIDINE SYNTHASE"/>
    <property type="match status" value="1"/>
</dbReference>
<dbReference type="OrthoDB" id="418349at2759"/>
<dbReference type="GO" id="GO:0009982">
    <property type="term" value="F:pseudouridine synthase activity"/>
    <property type="evidence" value="ECO:0007669"/>
    <property type="project" value="InterPro"/>
</dbReference>
<feature type="compositionally biased region" description="Low complexity" evidence="2">
    <location>
        <begin position="18"/>
        <end position="39"/>
    </location>
</feature>